<organism evidence="1 2">
    <name type="scientific">Aplysia californica</name>
    <name type="common">California sea hare</name>
    <dbReference type="NCBI Taxonomy" id="6500"/>
    <lineage>
        <taxon>Eukaryota</taxon>
        <taxon>Metazoa</taxon>
        <taxon>Spiralia</taxon>
        <taxon>Lophotrochozoa</taxon>
        <taxon>Mollusca</taxon>
        <taxon>Gastropoda</taxon>
        <taxon>Heterobranchia</taxon>
        <taxon>Euthyneura</taxon>
        <taxon>Tectipleura</taxon>
        <taxon>Aplysiida</taxon>
        <taxon>Aplysioidea</taxon>
        <taxon>Aplysiidae</taxon>
        <taxon>Aplysia</taxon>
    </lineage>
</organism>
<dbReference type="GeneID" id="101857584"/>
<evidence type="ECO:0000313" key="2">
    <source>
        <dbReference type="RefSeq" id="XP_005104638.2"/>
    </source>
</evidence>
<proteinExistence type="predicted"/>
<dbReference type="Proteomes" id="UP000694888">
    <property type="component" value="Unplaced"/>
</dbReference>
<gene>
    <name evidence="2" type="primary">LOC101857584</name>
</gene>
<reference evidence="2" key="1">
    <citation type="submission" date="2025-08" db="UniProtKB">
        <authorList>
            <consortium name="RefSeq"/>
        </authorList>
    </citation>
    <scope>IDENTIFICATION</scope>
</reference>
<dbReference type="RefSeq" id="XP_005104638.2">
    <property type="nucleotide sequence ID" value="XM_005104581.3"/>
</dbReference>
<sequence length="224" mass="24600">MAERLRIKFLGTSVDPCSQVTPHDNVSLLTSTKADSKVMEQGKQLFDHFIADRMSKGQDDSSIRSVSLPPELGQTAARLCELASTFAQSPERLMVKEAAKAVRDDFSLSELADLLFSMMSDSKNLEEDIIVMFYFCLDLTERACVSNSNNFRHLVSYCKELVTSAVGPRVQDHGGWREVVQLTTSLLLSPQTTSLLVLAKAGLVVARALTSSAPRDPEDLGTEV</sequence>
<evidence type="ECO:0000313" key="1">
    <source>
        <dbReference type="Proteomes" id="UP000694888"/>
    </source>
</evidence>
<accession>A0ABM0JYN7</accession>
<dbReference type="SUPFAM" id="SSF56854">
    <property type="entry name" value="Bcl-2 inhibitors of programmed cell death"/>
    <property type="match status" value="1"/>
</dbReference>
<dbReference type="Gene3D" id="1.10.437.10">
    <property type="entry name" value="Blc2-like"/>
    <property type="match status" value="1"/>
</dbReference>
<dbReference type="InterPro" id="IPR036834">
    <property type="entry name" value="Bcl-2-like_sf"/>
</dbReference>
<protein>
    <submittedName>
        <fullName evidence="2">Uncharacterized protein LOC101857584</fullName>
    </submittedName>
</protein>
<keyword evidence="1" id="KW-1185">Reference proteome</keyword>
<name>A0ABM0JYN7_APLCA</name>